<keyword evidence="2" id="KW-0472">Membrane</keyword>
<feature type="signal peptide" evidence="3">
    <location>
        <begin position="1"/>
        <end position="31"/>
    </location>
</feature>
<evidence type="ECO:0000313" key="4">
    <source>
        <dbReference type="EMBL" id="KAG8461143.1"/>
    </source>
</evidence>
<evidence type="ECO:0000313" key="5">
    <source>
        <dbReference type="Proteomes" id="UP000751190"/>
    </source>
</evidence>
<organism evidence="4 5">
    <name type="scientific">Diacronema lutheri</name>
    <name type="common">Unicellular marine alga</name>
    <name type="synonym">Monochrysis lutheri</name>
    <dbReference type="NCBI Taxonomy" id="2081491"/>
    <lineage>
        <taxon>Eukaryota</taxon>
        <taxon>Haptista</taxon>
        <taxon>Haptophyta</taxon>
        <taxon>Pavlovophyceae</taxon>
        <taxon>Pavlovales</taxon>
        <taxon>Pavlovaceae</taxon>
        <taxon>Diacronema</taxon>
    </lineage>
</organism>
<protein>
    <submittedName>
        <fullName evidence="4">Uncharacterized protein</fullName>
    </submittedName>
</protein>
<dbReference type="EMBL" id="JAGTXO010000027">
    <property type="protein sequence ID" value="KAG8461143.1"/>
    <property type="molecule type" value="Genomic_DNA"/>
</dbReference>
<feature type="compositionally biased region" description="Polar residues" evidence="1">
    <location>
        <begin position="282"/>
        <end position="295"/>
    </location>
</feature>
<feature type="region of interest" description="Disordered" evidence="1">
    <location>
        <begin position="282"/>
        <end position="302"/>
    </location>
</feature>
<keyword evidence="2" id="KW-0812">Transmembrane</keyword>
<sequence length="479" mass="50933">MRAHPRGARGARAQPVRFALLLAAHALCASATDPTCCAWPPWAPVLDFSAALPAVNGPGLQDGLELKYPQILTVNGAKFDLGIYETTNVYMAHRTSQNGDAHVWGEGADHIGAAVPSFGQINFQANTQKATFDMRLYAAGSTAVSYQPFTITFADLDASSNAQTESNGQRTTDVLCVPAGLVDSYQTTGRDRSYLEVHIVTADSATYYKELCEIGDICFHPVQLLNVQNPGEGGDPNVKCLDLHQSDAAVTVTWKNTNAFPPRFRVTIRCTTKKNGDLFCANGNNDKGGSENQAQPPNPSAVGGGRNIFLADLLLAKADGTPPNPPALPPSPPSTSDPWRYSCGMCKRHRCTTWGGNKCASRFYFDEPHEGPPAGRDCRACLCACCGFQCKRGRFCSIDPDDYTALAETAPAAVAVSSAVLAGDGRLGVKGVRAVAGVLAAGAVFVLLRRRRPRARALAGTSVEGRREAADAHSTGAIY</sequence>
<evidence type="ECO:0000256" key="2">
    <source>
        <dbReference type="SAM" id="Phobius"/>
    </source>
</evidence>
<comment type="caution">
    <text evidence="4">The sequence shown here is derived from an EMBL/GenBank/DDBJ whole genome shotgun (WGS) entry which is preliminary data.</text>
</comment>
<feature type="transmembrane region" description="Helical" evidence="2">
    <location>
        <begin position="431"/>
        <end position="448"/>
    </location>
</feature>
<gene>
    <name evidence="4" type="ORF">KFE25_002332</name>
</gene>
<reference evidence="4" key="1">
    <citation type="submission" date="2021-05" db="EMBL/GenBank/DDBJ databases">
        <title>The genome of the haptophyte Pavlova lutheri (Diacronema luteri, Pavlovales) - a model for lipid biosynthesis in eukaryotic algae.</title>
        <authorList>
            <person name="Hulatt C.J."/>
            <person name="Posewitz M.C."/>
        </authorList>
    </citation>
    <scope>NUCLEOTIDE SEQUENCE</scope>
    <source>
        <strain evidence="4">NIVA-4/92</strain>
    </source>
</reference>
<accession>A0A8J5XCJ2</accession>
<keyword evidence="3" id="KW-0732">Signal</keyword>
<proteinExistence type="predicted"/>
<keyword evidence="2" id="KW-1133">Transmembrane helix</keyword>
<keyword evidence="5" id="KW-1185">Reference proteome</keyword>
<feature type="chain" id="PRO_5035181643" evidence="3">
    <location>
        <begin position="32"/>
        <end position="479"/>
    </location>
</feature>
<evidence type="ECO:0000256" key="1">
    <source>
        <dbReference type="SAM" id="MobiDB-lite"/>
    </source>
</evidence>
<name>A0A8J5XCJ2_DIALT</name>
<dbReference type="Proteomes" id="UP000751190">
    <property type="component" value="Unassembled WGS sequence"/>
</dbReference>
<evidence type="ECO:0000256" key="3">
    <source>
        <dbReference type="SAM" id="SignalP"/>
    </source>
</evidence>
<dbReference type="AlphaFoldDB" id="A0A8J5XCJ2"/>